<dbReference type="GO" id="GO:0042742">
    <property type="term" value="P:defense response to bacterium"/>
    <property type="evidence" value="ECO:0007669"/>
    <property type="project" value="Ensembl"/>
</dbReference>
<dbReference type="GO" id="GO:0006954">
    <property type="term" value="P:inflammatory response"/>
    <property type="evidence" value="ECO:0007669"/>
    <property type="project" value="Ensembl"/>
</dbReference>
<dbReference type="STRING" id="28743.ENSCVAP00000002765"/>
<dbReference type="GO" id="GO:0005164">
    <property type="term" value="F:tumor necrosis factor receptor binding"/>
    <property type="evidence" value="ECO:0007669"/>
    <property type="project" value="InterPro"/>
</dbReference>
<comment type="subcellular location">
    <subcellularLocation>
        <location evidence="1">Membrane</location>
        <topology evidence="1">Single-pass type II membrane protein</topology>
    </subcellularLocation>
</comment>
<name>A0A3Q2FG95_CYPVA</name>
<evidence type="ECO:0000256" key="8">
    <source>
        <dbReference type="ARBA" id="ARBA00022968"/>
    </source>
</evidence>
<organism evidence="19 20">
    <name type="scientific">Cyprinodon variegatus</name>
    <name type="common">Sheepshead minnow</name>
    <dbReference type="NCBI Taxonomy" id="28743"/>
    <lineage>
        <taxon>Eukaryota</taxon>
        <taxon>Metazoa</taxon>
        <taxon>Chordata</taxon>
        <taxon>Craniata</taxon>
        <taxon>Vertebrata</taxon>
        <taxon>Euteleostomi</taxon>
        <taxon>Actinopterygii</taxon>
        <taxon>Neopterygii</taxon>
        <taxon>Teleostei</taxon>
        <taxon>Neoteleostei</taxon>
        <taxon>Acanthomorphata</taxon>
        <taxon>Ovalentaria</taxon>
        <taxon>Atherinomorphae</taxon>
        <taxon>Cyprinodontiformes</taxon>
        <taxon>Cyprinodontidae</taxon>
        <taxon>Cyprinodon</taxon>
    </lineage>
</organism>
<dbReference type="GO" id="GO:0043330">
    <property type="term" value="P:response to exogenous dsRNA"/>
    <property type="evidence" value="ECO:0007669"/>
    <property type="project" value="Ensembl"/>
</dbReference>
<dbReference type="InterPro" id="IPR008983">
    <property type="entry name" value="Tumour_necrosis_fac-like_dom"/>
</dbReference>
<keyword evidence="7" id="KW-0732">Signal</keyword>
<feature type="domain" description="THD" evidence="18">
    <location>
        <begin position="72"/>
        <end position="227"/>
    </location>
</feature>
<evidence type="ECO:0000256" key="9">
    <source>
        <dbReference type="ARBA" id="ARBA00022989"/>
    </source>
</evidence>
<proteinExistence type="inferred from homology"/>
<evidence type="ECO:0000313" key="20">
    <source>
        <dbReference type="Proteomes" id="UP000265020"/>
    </source>
</evidence>
<reference evidence="19" key="2">
    <citation type="submission" date="2025-09" db="UniProtKB">
        <authorList>
            <consortium name="Ensembl"/>
        </authorList>
    </citation>
    <scope>IDENTIFICATION</scope>
</reference>
<evidence type="ECO:0000313" key="19">
    <source>
        <dbReference type="Ensembl" id="ENSCVAP00000002765.1"/>
    </source>
</evidence>
<dbReference type="GO" id="GO:0060218">
    <property type="term" value="P:hematopoietic stem cell differentiation"/>
    <property type="evidence" value="ECO:0007669"/>
    <property type="project" value="Ensembl"/>
</dbReference>
<comment type="subunit">
    <text evidence="16">Homotrimer, and heterotrimer of either two LTB and one LTA subunits or (less prevalent) two LTA and one LTB subunits. Interacts with TNFRSF14.</text>
</comment>
<comment type="function">
    <text evidence="15">Cytokine that in its homotrimeric form binds to TNFRSF1A/TNFR1, TNFRSF1B/TNFBR and TNFRSF14/HVEM. In its heterotrimeric form with LTB binds to TNFRSF3/LTBR. Lymphotoxin is produced by lymphocytes and is cytotoxic for a wide range of tumor cells in vitro and in vivo.</text>
</comment>
<dbReference type="GO" id="GO:1902038">
    <property type="term" value="P:positive regulation of hematopoietic stem cell differentiation"/>
    <property type="evidence" value="ECO:0007669"/>
    <property type="project" value="Ensembl"/>
</dbReference>
<evidence type="ECO:0000256" key="17">
    <source>
        <dbReference type="SAM" id="Phobius"/>
    </source>
</evidence>
<evidence type="ECO:0000259" key="18">
    <source>
        <dbReference type="PROSITE" id="PS50049"/>
    </source>
</evidence>
<evidence type="ECO:0000256" key="1">
    <source>
        <dbReference type="ARBA" id="ARBA00004606"/>
    </source>
</evidence>
<dbReference type="PANTHER" id="PTHR11471">
    <property type="entry name" value="TUMOR NECROSIS FACTOR FAMILY MEMBER"/>
    <property type="match status" value="1"/>
</dbReference>
<dbReference type="SMART" id="SM00207">
    <property type="entry name" value="TNF"/>
    <property type="match status" value="1"/>
</dbReference>
<evidence type="ECO:0000256" key="15">
    <source>
        <dbReference type="ARBA" id="ARBA00046146"/>
    </source>
</evidence>
<dbReference type="CDD" id="cd00184">
    <property type="entry name" value="TNF"/>
    <property type="match status" value="1"/>
</dbReference>
<dbReference type="GO" id="GO:0046685">
    <property type="term" value="P:response to arsenic-containing substance"/>
    <property type="evidence" value="ECO:0007669"/>
    <property type="project" value="Ensembl"/>
</dbReference>
<dbReference type="PRINTS" id="PR01234">
    <property type="entry name" value="TNECROSISFCT"/>
</dbReference>
<dbReference type="InterPro" id="IPR006052">
    <property type="entry name" value="TNF_dom"/>
</dbReference>
<dbReference type="GO" id="GO:0060729">
    <property type="term" value="P:intestinal epithelial structure maintenance"/>
    <property type="evidence" value="ECO:0007669"/>
    <property type="project" value="Ensembl"/>
</dbReference>
<dbReference type="GO" id="GO:0001889">
    <property type="term" value="P:liver development"/>
    <property type="evidence" value="ECO:0007669"/>
    <property type="project" value="Ensembl"/>
</dbReference>
<evidence type="ECO:0000256" key="12">
    <source>
        <dbReference type="ARBA" id="ARBA00029751"/>
    </source>
</evidence>
<dbReference type="Gene3D" id="2.60.120.40">
    <property type="match status" value="1"/>
</dbReference>
<keyword evidence="11" id="KW-1015">Disulfide bond</keyword>
<dbReference type="GO" id="GO:1901222">
    <property type="term" value="P:regulation of non-canonical NF-kappaB signal transduction"/>
    <property type="evidence" value="ECO:0007669"/>
    <property type="project" value="Ensembl"/>
</dbReference>
<evidence type="ECO:0000256" key="4">
    <source>
        <dbReference type="ARBA" id="ARBA00018403"/>
    </source>
</evidence>
<keyword evidence="6 17" id="KW-0812">Transmembrane</keyword>
<keyword evidence="8" id="KW-0735">Signal-anchor</keyword>
<dbReference type="PROSITE" id="PS50049">
    <property type="entry name" value="THD_2"/>
    <property type="match status" value="1"/>
</dbReference>
<evidence type="ECO:0000256" key="11">
    <source>
        <dbReference type="ARBA" id="ARBA00023157"/>
    </source>
</evidence>
<dbReference type="PRINTS" id="PR01236">
    <property type="entry name" value="TNFBETA"/>
</dbReference>
<dbReference type="GO" id="GO:0005615">
    <property type="term" value="C:extracellular space"/>
    <property type="evidence" value="ECO:0007669"/>
    <property type="project" value="UniProtKB-KW"/>
</dbReference>
<dbReference type="GO" id="GO:0070207">
    <property type="term" value="P:protein homotrimerization"/>
    <property type="evidence" value="ECO:0007669"/>
    <property type="project" value="Ensembl"/>
</dbReference>
<evidence type="ECO:0000256" key="7">
    <source>
        <dbReference type="ARBA" id="ARBA00022729"/>
    </source>
</evidence>
<keyword evidence="9 17" id="KW-1133">Transmembrane helix</keyword>
<dbReference type="GO" id="GO:0032496">
    <property type="term" value="P:response to lipopolysaccharide"/>
    <property type="evidence" value="ECO:0007669"/>
    <property type="project" value="Ensembl"/>
</dbReference>
<evidence type="ECO:0000256" key="2">
    <source>
        <dbReference type="ARBA" id="ARBA00008670"/>
    </source>
</evidence>
<dbReference type="GO" id="GO:0006955">
    <property type="term" value="P:immune response"/>
    <property type="evidence" value="ECO:0007669"/>
    <property type="project" value="Ensembl"/>
</dbReference>
<sequence length="227" mass="25188">MERESKVLLEVDASMEADDPTTAKKFQKSRLSMALIALSLCLASGAAVFLFSSAPVTVNLRHKLRQISSTRAAIHLEGEYNESMKTSVMWKNKVDQGHSQGGLKLQNNEILIPHSGLYFVYSQASFLMSCSQDADDTNPLVHVSHTVQRWTKSMGSAYQTIMHSVRSVCQTTANNDSDRIGSWRSAIYMGAVFNLNKGDKLKTVMEERMLEALEDGHGDTFFGVFAL</sequence>
<accession>A0A3Q2FG95</accession>
<dbReference type="AlphaFoldDB" id="A0A3Q2FG95"/>
<evidence type="ECO:0000256" key="3">
    <source>
        <dbReference type="ARBA" id="ARBA00013893"/>
    </source>
</evidence>
<dbReference type="Pfam" id="PF00229">
    <property type="entry name" value="TNF"/>
    <property type="match status" value="1"/>
</dbReference>
<evidence type="ECO:0000256" key="10">
    <source>
        <dbReference type="ARBA" id="ARBA00023136"/>
    </source>
</evidence>
<evidence type="ECO:0000256" key="16">
    <source>
        <dbReference type="ARBA" id="ARBA00046860"/>
    </source>
</evidence>
<comment type="similarity">
    <text evidence="2">Belongs to the tumor necrosis factor family.</text>
</comment>
<dbReference type="InterPro" id="IPR002960">
    <property type="entry name" value="TNF_beta"/>
</dbReference>
<keyword evidence="5" id="KW-0202">Cytokine</keyword>
<dbReference type="GO" id="GO:0007219">
    <property type="term" value="P:Notch signaling pathway"/>
    <property type="evidence" value="ECO:0007669"/>
    <property type="project" value="Ensembl"/>
</dbReference>
<dbReference type="Ensembl" id="ENSCVAT00000011174.1">
    <property type="protein sequence ID" value="ENSCVAP00000002765.1"/>
    <property type="gene ID" value="ENSCVAG00000003902.1"/>
</dbReference>
<dbReference type="OMA" id="MEGECKV"/>
<dbReference type="GO" id="GO:0009615">
    <property type="term" value="P:response to virus"/>
    <property type="evidence" value="ECO:0007669"/>
    <property type="project" value="Ensembl"/>
</dbReference>
<keyword evidence="10 17" id="KW-0472">Membrane</keyword>
<evidence type="ECO:0000256" key="5">
    <source>
        <dbReference type="ARBA" id="ARBA00022514"/>
    </source>
</evidence>
<feature type="transmembrane region" description="Helical" evidence="17">
    <location>
        <begin position="31"/>
        <end position="51"/>
    </location>
</feature>
<dbReference type="Proteomes" id="UP000265020">
    <property type="component" value="Unassembled WGS sequence"/>
</dbReference>
<keyword evidence="20" id="KW-1185">Reference proteome</keyword>
<evidence type="ECO:0000256" key="14">
    <source>
        <dbReference type="ARBA" id="ARBA00033263"/>
    </source>
</evidence>
<dbReference type="PANTHER" id="PTHR11471:SF23">
    <property type="entry name" value="TUMOR NECROSIS FACTOR"/>
    <property type="match status" value="1"/>
</dbReference>
<dbReference type="GO" id="GO:0005125">
    <property type="term" value="F:cytokine activity"/>
    <property type="evidence" value="ECO:0007669"/>
    <property type="project" value="UniProtKB-KW"/>
</dbReference>
<evidence type="ECO:0000256" key="13">
    <source>
        <dbReference type="ARBA" id="ARBA00033253"/>
    </source>
</evidence>
<dbReference type="GeneTree" id="ENSGT01060000248544"/>
<evidence type="ECO:0000256" key="6">
    <source>
        <dbReference type="ARBA" id="ARBA00022692"/>
    </source>
</evidence>
<dbReference type="GO" id="GO:0006914">
    <property type="term" value="P:autophagy"/>
    <property type="evidence" value="ECO:0007669"/>
    <property type="project" value="Ensembl"/>
</dbReference>
<dbReference type="SUPFAM" id="SSF49842">
    <property type="entry name" value="TNF-like"/>
    <property type="match status" value="1"/>
</dbReference>
<dbReference type="GO" id="GO:0016020">
    <property type="term" value="C:membrane"/>
    <property type="evidence" value="ECO:0007669"/>
    <property type="project" value="UniProtKB-SubCell"/>
</dbReference>
<reference evidence="19" key="1">
    <citation type="submission" date="2025-08" db="UniProtKB">
        <authorList>
            <consortium name="Ensembl"/>
        </authorList>
    </citation>
    <scope>IDENTIFICATION</scope>
</reference>
<protein>
    <recommendedName>
        <fullName evidence="4">Lymphotoxin-alpha</fullName>
    </recommendedName>
    <alternativeName>
        <fullName evidence="12">TNF-alpha</fullName>
    </alternativeName>
    <alternativeName>
        <fullName evidence="13">TNF-beta</fullName>
    </alternativeName>
    <alternativeName>
        <fullName evidence="3">Tumor necrosis factor</fullName>
    </alternativeName>
    <alternativeName>
        <fullName evidence="14">Tumor necrosis factor ligand superfamily member 1</fullName>
    </alternativeName>
</protein>
<dbReference type="InterPro" id="IPR006053">
    <property type="entry name" value="TNF"/>
</dbReference>
<dbReference type="GO" id="GO:0031101">
    <property type="term" value="P:fin regeneration"/>
    <property type="evidence" value="ECO:0007669"/>
    <property type="project" value="Ensembl"/>
</dbReference>